<dbReference type="GO" id="GO:0005739">
    <property type="term" value="C:mitochondrion"/>
    <property type="evidence" value="ECO:0007669"/>
    <property type="project" value="TreeGrafter"/>
</dbReference>
<dbReference type="PANTHER" id="PTHR11046:SF0">
    <property type="entry name" value="OLIGORIBONUCLEASE, MITOCHONDRIAL"/>
    <property type="match status" value="1"/>
</dbReference>
<reference evidence="7 8" key="1">
    <citation type="submission" date="2024-03" db="EMBL/GenBank/DDBJ databases">
        <title>Complete genome sequence of the green alga Chloropicon roscoffensis RCC1871.</title>
        <authorList>
            <person name="Lemieux C."/>
            <person name="Pombert J.-F."/>
            <person name="Otis C."/>
            <person name="Turmel M."/>
        </authorList>
    </citation>
    <scope>NUCLEOTIDE SEQUENCE [LARGE SCALE GENOMIC DNA]</scope>
    <source>
        <strain evidence="7 8">RCC1871</strain>
    </source>
</reference>
<dbReference type="Gene3D" id="3.30.420.10">
    <property type="entry name" value="Ribonuclease H-like superfamily/Ribonuclease H"/>
    <property type="match status" value="1"/>
</dbReference>
<dbReference type="EMBL" id="CP151503">
    <property type="protein sequence ID" value="WZN60871.1"/>
    <property type="molecule type" value="Genomic_DNA"/>
</dbReference>
<accession>A0AAX4P4X7</accession>
<gene>
    <name evidence="7" type="ORF">HKI87_03g24050</name>
</gene>
<evidence type="ECO:0000313" key="7">
    <source>
        <dbReference type="EMBL" id="WZN60871.1"/>
    </source>
</evidence>
<evidence type="ECO:0000256" key="5">
    <source>
        <dbReference type="SAM" id="MobiDB-lite"/>
    </source>
</evidence>
<proteinExistence type="inferred from homology"/>
<dbReference type="GO" id="GO:0000175">
    <property type="term" value="F:3'-5'-RNA exonuclease activity"/>
    <property type="evidence" value="ECO:0007669"/>
    <property type="project" value="InterPro"/>
</dbReference>
<dbReference type="InterPro" id="IPR036397">
    <property type="entry name" value="RNaseH_sf"/>
</dbReference>
<dbReference type="SUPFAM" id="SSF53098">
    <property type="entry name" value="Ribonuclease H-like"/>
    <property type="match status" value="1"/>
</dbReference>
<dbReference type="InterPro" id="IPR013520">
    <property type="entry name" value="Ribonucl_H"/>
</dbReference>
<name>A0AAX4P4X7_9CHLO</name>
<keyword evidence="3" id="KW-0378">Hydrolase</keyword>
<dbReference type="GO" id="GO:0003676">
    <property type="term" value="F:nucleic acid binding"/>
    <property type="evidence" value="ECO:0007669"/>
    <property type="project" value="InterPro"/>
</dbReference>
<dbReference type="FunFam" id="3.30.420.10:FF:000003">
    <property type="entry name" value="Oligoribonuclease"/>
    <property type="match status" value="1"/>
</dbReference>
<feature type="domain" description="Exonuclease" evidence="6">
    <location>
        <begin position="58"/>
        <end position="232"/>
    </location>
</feature>
<feature type="region of interest" description="Disordered" evidence="5">
    <location>
        <begin position="1"/>
        <end position="54"/>
    </location>
</feature>
<dbReference type="CDD" id="cd06135">
    <property type="entry name" value="Orn"/>
    <property type="match status" value="1"/>
</dbReference>
<keyword evidence="8" id="KW-1185">Reference proteome</keyword>
<dbReference type="Pfam" id="PF00929">
    <property type="entry name" value="RNase_T"/>
    <property type="match status" value="1"/>
</dbReference>
<dbReference type="InterPro" id="IPR022894">
    <property type="entry name" value="Oligoribonuclease"/>
</dbReference>
<evidence type="ECO:0000259" key="6">
    <source>
        <dbReference type="SMART" id="SM00479"/>
    </source>
</evidence>
<sequence>MSRRAHSAASSSSSSSSSGQNSGSVTNPFSALEGIESDGEIQEALSPPPRAPRKVRNPLVWIDLEMTGLEPEEHTIIEIASLVTDGNLGVKHIGPSLVIHQSEDVIANMNDWSKEHHQASGLTEKVRQSTTTMEEAEEEVLDFVRKHTEPGVAQLAGNSVYTDMNFLKKYMPRLTAHLSYRIVDVSTVKELARRWFPNEFRRRPRKKLAHTAMSDIEESLEELKFYKQKVFKRTKGRQ</sequence>
<organism evidence="7 8">
    <name type="scientific">Chloropicon roscoffensis</name>
    <dbReference type="NCBI Taxonomy" id="1461544"/>
    <lineage>
        <taxon>Eukaryota</taxon>
        <taxon>Viridiplantae</taxon>
        <taxon>Chlorophyta</taxon>
        <taxon>Chloropicophyceae</taxon>
        <taxon>Chloropicales</taxon>
        <taxon>Chloropicaceae</taxon>
        <taxon>Chloropicon</taxon>
    </lineage>
</organism>
<dbReference type="SMART" id="SM00479">
    <property type="entry name" value="EXOIII"/>
    <property type="match status" value="1"/>
</dbReference>
<protein>
    <submittedName>
        <fullName evidence="7">Oligoribonuclease</fullName>
    </submittedName>
</protein>
<keyword evidence="2" id="KW-0540">Nuclease</keyword>
<dbReference type="PANTHER" id="PTHR11046">
    <property type="entry name" value="OLIGORIBONUCLEASE, MITOCHONDRIAL"/>
    <property type="match status" value="1"/>
</dbReference>
<dbReference type="Proteomes" id="UP001472866">
    <property type="component" value="Chromosome 03"/>
</dbReference>
<keyword evidence="4" id="KW-0269">Exonuclease</keyword>
<evidence type="ECO:0000256" key="2">
    <source>
        <dbReference type="ARBA" id="ARBA00022722"/>
    </source>
</evidence>
<comment type="similarity">
    <text evidence="1">Belongs to the oligoribonuclease family.</text>
</comment>
<dbReference type="AlphaFoldDB" id="A0AAX4P4X7"/>
<feature type="compositionally biased region" description="Low complexity" evidence="5">
    <location>
        <begin position="7"/>
        <end position="24"/>
    </location>
</feature>
<dbReference type="NCBIfam" id="NF003765">
    <property type="entry name" value="PRK05359.1"/>
    <property type="match status" value="1"/>
</dbReference>
<evidence type="ECO:0000256" key="1">
    <source>
        <dbReference type="ARBA" id="ARBA00009921"/>
    </source>
</evidence>
<evidence type="ECO:0000256" key="3">
    <source>
        <dbReference type="ARBA" id="ARBA00022801"/>
    </source>
</evidence>
<evidence type="ECO:0000313" key="8">
    <source>
        <dbReference type="Proteomes" id="UP001472866"/>
    </source>
</evidence>
<evidence type="ECO:0000256" key="4">
    <source>
        <dbReference type="ARBA" id="ARBA00022839"/>
    </source>
</evidence>
<dbReference type="InterPro" id="IPR012337">
    <property type="entry name" value="RNaseH-like_sf"/>
</dbReference>